<proteinExistence type="predicted"/>
<dbReference type="SUPFAM" id="SSF47459">
    <property type="entry name" value="HLH, helix-loop-helix DNA-binding domain"/>
    <property type="match status" value="1"/>
</dbReference>
<reference evidence="7" key="1">
    <citation type="journal article" date="2018" name="Nat. Plants">
        <title>Whole-genome landscape of Medicago truncatula symbiotic genes.</title>
        <authorList>
            <person name="Pecrix Y."/>
            <person name="Gamas P."/>
            <person name="Carrere S."/>
        </authorList>
    </citation>
    <scope>NUCLEOTIDE SEQUENCE</scope>
    <source>
        <tissue evidence="7">Leaves</tissue>
    </source>
</reference>
<protein>
    <submittedName>
        <fullName evidence="7">Putative transcription factor bHLH family</fullName>
    </submittedName>
</protein>
<dbReference type="PANTHER" id="PTHR45959">
    <property type="entry name" value="BHLH TRANSCRIPTION FACTOR"/>
    <property type="match status" value="1"/>
</dbReference>
<feature type="region of interest" description="Disordered" evidence="5">
    <location>
        <begin position="1"/>
        <end position="38"/>
    </location>
</feature>
<keyword evidence="3" id="KW-0804">Transcription</keyword>
<dbReference type="GO" id="GO:0080090">
    <property type="term" value="P:regulation of primary metabolic process"/>
    <property type="evidence" value="ECO:0007669"/>
    <property type="project" value="UniProtKB-ARBA"/>
</dbReference>
<evidence type="ECO:0000256" key="4">
    <source>
        <dbReference type="ARBA" id="ARBA00023242"/>
    </source>
</evidence>
<gene>
    <name evidence="7" type="ORF">MtrunA17_Chr2g0333611</name>
</gene>
<accession>A0A396JHF0</accession>
<dbReference type="Pfam" id="PF00010">
    <property type="entry name" value="HLH"/>
    <property type="match status" value="1"/>
</dbReference>
<dbReference type="AlphaFoldDB" id="A0A396JHF0"/>
<name>A0A396JHF0_MEDTR</name>
<sequence length="220" mass="25368">MKGTDNSFNEKHPTLIGHCSNSVPHAANATHGKNKRVRSSWEIQGHIMSERKRRQEMAERFIQLSAMIPGLKKIDKVSVLGEAINYVKELKERISMLEQQYYERNKSTKSIISIRKFQSHPLNDNLDSNHVLPEVEAIGIESEKELLLIKINCEKREGILFKLLSMLENMHLYVSTSSVLPFGKNTLNITIIAKMGEEYRITIEELMTKLKQDLLKLYDM</sequence>
<dbReference type="PANTHER" id="PTHR45959:SF26">
    <property type="entry name" value="HELIX LOOP HELIX DNA-BINDING DOMAIN PROTEIN"/>
    <property type="match status" value="1"/>
</dbReference>
<evidence type="ECO:0000256" key="2">
    <source>
        <dbReference type="ARBA" id="ARBA00023015"/>
    </source>
</evidence>
<keyword evidence="4" id="KW-0539">Nucleus</keyword>
<comment type="caution">
    <text evidence="7">The sequence shown here is derived from an EMBL/GenBank/DDBJ whole genome shotgun (WGS) entry which is preliminary data.</text>
</comment>
<dbReference type="InterPro" id="IPR036638">
    <property type="entry name" value="HLH_DNA-bd_sf"/>
</dbReference>
<dbReference type="SMART" id="SM00353">
    <property type="entry name" value="HLH"/>
    <property type="match status" value="1"/>
</dbReference>
<evidence type="ECO:0000259" key="6">
    <source>
        <dbReference type="PROSITE" id="PS50888"/>
    </source>
</evidence>
<feature type="domain" description="BHLH" evidence="6">
    <location>
        <begin position="41"/>
        <end position="90"/>
    </location>
</feature>
<dbReference type="Proteomes" id="UP000265566">
    <property type="component" value="Chromosome 2"/>
</dbReference>
<dbReference type="Pfam" id="PF22754">
    <property type="entry name" value="bHLH-TF_ACT-like_plant"/>
    <property type="match status" value="1"/>
</dbReference>
<comment type="subcellular location">
    <subcellularLocation>
        <location evidence="1">Nucleus</location>
    </subcellularLocation>
</comment>
<dbReference type="InterPro" id="IPR052610">
    <property type="entry name" value="bHLH_transcription_regulator"/>
</dbReference>
<evidence type="ECO:0000256" key="1">
    <source>
        <dbReference type="ARBA" id="ARBA00004123"/>
    </source>
</evidence>
<dbReference type="GO" id="GO:0005634">
    <property type="term" value="C:nucleus"/>
    <property type="evidence" value="ECO:0007669"/>
    <property type="project" value="UniProtKB-SubCell"/>
</dbReference>
<dbReference type="Gramene" id="rna12922">
    <property type="protein sequence ID" value="RHN76574.1"/>
    <property type="gene ID" value="gene12922"/>
</dbReference>
<dbReference type="GO" id="GO:0046983">
    <property type="term" value="F:protein dimerization activity"/>
    <property type="evidence" value="ECO:0007669"/>
    <property type="project" value="InterPro"/>
</dbReference>
<evidence type="ECO:0000313" key="7">
    <source>
        <dbReference type="EMBL" id="RHN76574.1"/>
    </source>
</evidence>
<dbReference type="Gene3D" id="4.10.280.10">
    <property type="entry name" value="Helix-loop-helix DNA-binding domain"/>
    <property type="match status" value="1"/>
</dbReference>
<evidence type="ECO:0000256" key="5">
    <source>
        <dbReference type="SAM" id="MobiDB-lite"/>
    </source>
</evidence>
<dbReference type="PROSITE" id="PS50888">
    <property type="entry name" value="BHLH"/>
    <property type="match status" value="1"/>
</dbReference>
<organism evidence="7">
    <name type="scientific">Medicago truncatula</name>
    <name type="common">Barrel medic</name>
    <name type="synonym">Medicago tribuloides</name>
    <dbReference type="NCBI Taxonomy" id="3880"/>
    <lineage>
        <taxon>Eukaryota</taxon>
        <taxon>Viridiplantae</taxon>
        <taxon>Streptophyta</taxon>
        <taxon>Embryophyta</taxon>
        <taxon>Tracheophyta</taxon>
        <taxon>Spermatophyta</taxon>
        <taxon>Magnoliopsida</taxon>
        <taxon>eudicotyledons</taxon>
        <taxon>Gunneridae</taxon>
        <taxon>Pentapetalae</taxon>
        <taxon>rosids</taxon>
        <taxon>fabids</taxon>
        <taxon>Fabales</taxon>
        <taxon>Fabaceae</taxon>
        <taxon>Papilionoideae</taxon>
        <taxon>50 kb inversion clade</taxon>
        <taxon>NPAAA clade</taxon>
        <taxon>Hologalegina</taxon>
        <taxon>IRL clade</taxon>
        <taxon>Trifolieae</taxon>
        <taxon>Medicago</taxon>
    </lineage>
</organism>
<keyword evidence="2" id="KW-0805">Transcription regulation</keyword>
<dbReference type="InterPro" id="IPR011598">
    <property type="entry name" value="bHLH_dom"/>
</dbReference>
<dbReference type="EMBL" id="PSQE01000002">
    <property type="protein sequence ID" value="RHN76574.1"/>
    <property type="molecule type" value="Genomic_DNA"/>
</dbReference>
<evidence type="ECO:0000256" key="3">
    <source>
        <dbReference type="ARBA" id="ARBA00023163"/>
    </source>
</evidence>
<dbReference type="InterPro" id="IPR054502">
    <property type="entry name" value="bHLH-TF_ACT-like_plant"/>
</dbReference>